<dbReference type="CDD" id="cd07067">
    <property type="entry name" value="HP_PGM_like"/>
    <property type="match status" value="1"/>
</dbReference>
<dbReference type="Pfam" id="PF00300">
    <property type="entry name" value="His_Phos_1"/>
    <property type="match status" value="1"/>
</dbReference>
<dbReference type="OrthoDB" id="496981at2759"/>
<dbReference type="AlphaFoldDB" id="A0A6A6E612"/>
<organism evidence="1 2">
    <name type="scientific">Zopfia rhizophila CBS 207.26</name>
    <dbReference type="NCBI Taxonomy" id="1314779"/>
    <lineage>
        <taxon>Eukaryota</taxon>
        <taxon>Fungi</taxon>
        <taxon>Dikarya</taxon>
        <taxon>Ascomycota</taxon>
        <taxon>Pezizomycotina</taxon>
        <taxon>Dothideomycetes</taxon>
        <taxon>Dothideomycetes incertae sedis</taxon>
        <taxon>Zopfiaceae</taxon>
        <taxon>Zopfia</taxon>
    </lineage>
</organism>
<reference evidence="1" key="1">
    <citation type="journal article" date="2020" name="Stud. Mycol.">
        <title>101 Dothideomycetes genomes: a test case for predicting lifestyles and emergence of pathogens.</title>
        <authorList>
            <person name="Haridas S."/>
            <person name="Albert R."/>
            <person name="Binder M."/>
            <person name="Bloem J."/>
            <person name="Labutti K."/>
            <person name="Salamov A."/>
            <person name="Andreopoulos B."/>
            <person name="Baker S."/>
            <person name="Barry K."/>
            <person name="Bills G."/>
            <person name="Bluhm B."/>
            <person name="Cannon C."/>
            <person name="Castanera R."/>
            <person name="Culley D."/>
            <person name="Daum C."/>
            <person name="Ezra D."/>
            <person name="Gonzalez J."/>
            <person name="Henrissat B."/>
            <person name="Kuo A."/>
            <person name="Liang C."/>
            <person name="Lipzen A."/>
            <person name="Lutzoni F."/>
            <person name="Magnuson J."/>
            <person name="Mondo S."/>
            <person name="Nolan M."/>
            <person name="Ohm R."/>
            <person name="Pangilinan J."/>
            <person name="Park H.-J."/>
            <person name="Ramirez L."/>
            <person name="Alfaro M."/>
            <person name="Sun H."/>
            <person name="Tritt A."/>
            <person name="Yoshinaga Y."/>
            <person name="Zwiers L.-H."/>
            <person name="Turgeon B."/>
            <person name="Goodwin S."/>
            <person name="Spatafora J."/>
            <person name="Crous P."/>
            <person name="Grigoriev I."/>
        </authorList>
    </citation>
    <scope>NUCLEOTIDE SEQUENCE</scope>
    <source>
        <strain evidence="1">CBS 207.26</strain>
    </source>
</reference>
<dbReference type="InterPro" id="IPR050275">
    <property type="entry name" value="PGM_Phosphatase"/>
</dbReference>
<dbReference type="Proteomes" id="UP000800200">
    <property type="component" value="Unassembled WGS sequence"/>
</dbReference>
<dbReference type="InterPro" id="IPR013078">
    <property type="entry name" value="His_Pase_superF_clade-1"/>
</dbReference>
<dbReference type="SMART" id="SM00855">
    <property type="entry name" value="PGAM"/>
    <property type="match status" value="1"/>
</dbReference>
<proteinExistence type="predicted"/>
<dbReference type="PANTHER" id="PTHR48100:SF54">
    <property type="entry name" value="PHOSPHATASE SPAC5H10.03-RELATED"/>
    <property type="match status" value="1"/>
</dbReference>
<keyword evidence="2" id="KW-1185">Reference proteome</keyword>
<dbReference type="SUPFAM" id="SSF53254">
    <property type="entry name" value="Phosphoglycerate mutase-like"/>
    <property type="match status" value="1"/>
</dbReference>
<accession>A0A6A6E612</accession>
<dbReference type="InterPro" id="IPR029033">
    <property type="entry name" value="His_PPase_superfam"/>
</dbReference>
<evidence type="ECO:0000313" key="1">
    <source>
        <dbReference type="EMBL" id="KAF2186202.1"/>
    </source>
</evidence>
<gene>
    <name evidence="1" type="ORF">K469DRAFT_147469</name>
</gene>
<dbReference type="PANTHER" id="PTHR48100">
    <property type="entry name" value="BROAD-SPECIFICITY PHOSPHATASE YOR283W-RELATED"/>
    <property type="match status" value="1"/>
</dbReference>
<name>A0A6A6E612_9PEZI</name>
<dbReference type="GO" id="GO:0005737">
    <property type="term" value="C:cytoplasm"/>
    <property type="evidence" value="ECO:0007669"/>
    <property type="project" value="TreeGrafter"/>
</dbReference>
<protein>
    <submittedName>
        <fullName evidence="1">Phosphoglycerate mutase-like protein</fullName>
    </submittedName>
</protein>
<sequence length="186" mass="21489">MLPVLYLVRHAEGEHNVNRAVHIRDATLTRNGKNQCRELEKMFPFHDSITLVLSSPLRRAIQTTVLAFAPTLARKEVPYLVLPMAQETSVLTCDIGHSKQELCQRIPEMFAGERLEFDLEKINLEMVEEGWNSKSGYWAPEQQALTKRASDLRSWLFRRTEEHILMVTHGAFLHYLTEDWTGDDPT</sequence>
<dbReference type="Gene3D" id="3.40.50.1240">
    <property type="entry name" value="Phosphoglycerate mutase-like"/>
    <property type="match status" value="1"/>
</dbReference>
<dbReference type="GO" id="GO:0016791">
    <property type="term" value="F:phosphatase activity"/>
    <property type="evidence" value="ECO:0007669"/>
    <property type="project" value="TreeGrafter"/>
</dbReference>
<dbReference type="EMBL" id="ML994630">
    <property type="protein sequence ID" value="KAF2186202.1"/>
    <property type="molecule type" value="Genomic_DNA"/>
</dbReference>
<evidence type="ECO:0000313" key="2">
    <source>
        <dbReference type="Proteomes" id="UP000800200"/>
    </source>
</evidence>